<evidence type="ECO:0000313" key="3">
    <source>
        <dbReference type="Proteomes" id="UP000028868"/>
    </source>
</evidence>
<evidence type="ECO:0000259" key="1">
    <source>
        <dbReference type="Pfam" id="PF01636"/>
    </source>
</evidence>
<keyword evidence="2" id="KW-0167">Capsid protein</keyword>
<dbReference type="InterPro" id="IPR002575">
    <property type="entry name" value="Aminoglycoside_PTrfase"/>
</dbReference>
<dbReference type="EMBL" id="CCDI010000007">
    <property type="protein sequence ID" value="CDQ25591.1"/>
    <property type="molecule type" value="Genomic_DNA"/>
</dbReference>
<protein>
    <submittedName>
        <fullName evidence="2">Spore coat protein, CotS family</fullName>
    </submittedName>
</protein>
<gene>
    <name evidence="2" type="ORF">BN983_03943</name>
</gene>
<dbReference type="InterPro" id="IPR011009">
    <property type="entry name" value="Kinase-like_dom_sf"/>
</dbReference>
<reference evidence="2 3" key="2">
    <citation type="submission" date="2014-05" db="EMBL/GenBank/DDBJ databases">
        <title>Draft genome sequence of Halobacillus karajensis HK-03.</title>
        <authorList>
            <person name="Khelaifia S."/>
            <person name="Croce O."/>
            <person name="Lagier J.C."/>
            <person name="Raoult D."/>
        </authorList>
    </citation>
    <scope>NUCLEOTIDE SEQUENCE [LARGE SCALE GENOMIC DNA]</scope>
    <source>
        <strain evidence="2 3">HD-03</strain>
    </source>
</reference>
<dbReference type="Proteomes" id="UP000028868">
    <property type="component" value="Unassembled WGS sequence"/>
</dbReference>
<proteinExistence type="predicted"/>
<organism evidence="2 3">
    <name type="scientific">Halobacillus karajensis</name>
    <dbReference type="NCBI Taxonomy" id="195088"/>
    <lineage>
        <taxon>Bacteria</taxon>
        <taxon>Bacillati</taxon>
        <taxon>Bacillota</taxon>
        <taxon>Bacilli</taxon>
        <taxon>Bacillales</taxon>
        <taxon>Bacillaceae</taxon>
        <taxon>Halobacillus</taxon>
    </lineage>
</organism>
<name>A0A024PA16_9BACI</name>
<accession>A0A024PA16</accession>
<sequence length="264" mass="30715">MANSEGEEKLPGGNVSNVFRFKDTVRREIKPGSLKIHRLLQHLESKGFNYAPKFLGIDEKNREILSFIEGEAGNYPLKRYMWSNDVLKKIAQILRLYHDAVSDFPLIDEWNPIDNTPSNREVLCHNDFAVYNIIFNHEQPVGIIDFDVAAPGPRLWDIAYTLYTCVPLSRLYHNEAGEAVYYNVSHDAERIKARIKLFFDSYGIEGIEEGYLEMVLLRLEGLCKYMKRKSNEGDTAFQKMINEGHLVHYEKDIEFIREYGREWG</sequence>
<dbReference type="SUPFAM" id="SSF56112">
    <property type="entry name" value="Protein kinase-like (PK-like)"/>
    <property type="match status" value="1"/>
</dbReference>
<reference evidence="3" key="1">
    <citation type="submission" date="2014-03" db="EMBL/GenBank/DDBJ databases">
        <authorList>
            <person name="Urmite Genomes U."/>
        </authorList>
    </citation>
    <scope>NUCLEOTIDE SEQUENCE [LARGE SCALE GENOMIC DNA]</scope>
    <source>
        <strain evidence="3">HD-03</strain>
    </source>
</reference>
<keyword evidence="3" id="KW-1185">Reference proteome</keyword>
<comment type="caution">
    <text evidence="2">The sequence shown here is derived from an EMBL/GenBank/DDBJ whole genome shotgun (WGS) entry which is preliminary data.</text>
</comment>
<keyword evidence="2" id="KW-0946">Virion</keyword>
<dbReference type="Pfam" id="PF01636">
    <property type="entry name" value="APH"/>
    <property type="match status" value="1"/>
</dbReference>
<dbReference type="RefSeq" id="WP_035511464.1">
    <property type="nucleotide sequence ID" value="NZ_CCDH010000004.1"/>
</dbReference>
<dbReference type="Gene3D" id="3.90.1200.10">
    <property type="match status" value="1"/>
</dbReference>
<feature type="domain" description="Aminoglycoside phosphotransferase" evidence="1">
    <location>
        <begin position="82"/>
        <end position="171"/>
    </location>
</feature>
<dbReference type="AlphaFoldDB" id="A0A024PA16"/>
<evidence type="ECO:0000313" key="2">
    <source>
        <dbReference type="EMBL" id="CDQ25591.1"/>
    </source>
</evidence>